<reference evidence="1" key="2">
    <citation type="submission" date="2023-06" db="EMBL/GenBank/DDBJ databases">
        <authorList>
            <person name="Ma L."/>
            <person name="Liu K.-W."/>
            <person name="Li Z."/>
            <person name="Hsiao Y.-Y."/>
            <person name="Qi Y."/>
            <person name="Fu T."/>
            <person name="Tang G."/>
            <person name="Zhang D."/>
            <person name="Sun W.-H."/>
            <person name="Liu D.-K."/>
            <person name="Li Y."/>
            <person name="Chen G.-Z."/>
            <person name="Liu X.-D."/>
            <person name="Liao X.-Y."/>
            <person name="Jiang Y.-T."/>
            <person name="Yu X."/>
            <person name="Hao Y."/>
            <person name="Huang J."/>
            <person name="Zhao X.-W."/>
            <person name="Ke S."/>
            <person name="Chen Y.-Y."/>
            <person name="Wu W.-L."/>
            <person name="Hsu J.-L."/>
            <person name="Lin Y.-F."/>
            <person name="Huang M.-D."/>
            <person name="Li C.-Y."/>
            <person name="Huang L."/>
            <person name="Wang Z.-W."/>
            <person name="Zhao X."/>
            <person name="Zhong W.-Y."/>
            <person name="Peng D.-H."/>
            <person name="Ahmad S."/>
            <person name="Lan S."/>
            <person name="Zhang J.-S."/>
            <person name="Tsai W.-C."/>
            <person name="Van De Peer Y."/>
            <person name="Liu Z.-J."/>
        </authorList>
    </citation>
    <scope>NUCLEOTIDE SEQUENCE</scope>
    <source>
        <strain evidence="1">CP</strain>
        <tissue evidence="1">Leaves</tissue>
    </source>
</reference>
<dbReference type="AlphaFoldDB" id="A0AAV9CUY3"/>
<gene>
    <name evidence="1" type="ORF">QJS10_CPB17g00643</name>
</gene>
<dbReference type="EMBL" id="JAUJYO010000017">
    <property type="protein sequence ID" value="KAK1292692.1"/>
    <property type="molecule type" value="Genomic_DNA"/>
</dbReference>
<sequence>MCVDKGRIYVLKETKSRSACEDQISLTSKGQQQQLPEAAVVTGGQRWICFCPSVWQPCSVEEMM</sequence>
<evidence type="ECO:0000313" key="1">
    <source>
        <dbReference type="EMBL" id="KAK1292692.1"/>
    </source>
</evidence>
<proteinExistence type="predicted"/>
<reference evidence="1" key="1">
    <citation type="journal article" date="2023" name="Nat. Commun.">
        <title>Diploid and tetraploid genomes of Acorus and the evolution of monocots.</title>
        <authorList>
            <person name="Ma L."/>
            <person name="Liu K.W."/>
            <person name="Li Z."/>
            <person name="Hsiao Y.Y."/>
            <person name="Qi Y."/>
            <person name="Fu T."/>
            <person name="Tang G.D."/>
            <person name="Zhang D."/>
            <person name="Sun W.H."/>
            <person name="Liu D.K."/>
            <person name="Li Y."/>
            <person name="Chen G.Z."/>
            <person name="Liu X.D."/>
            <person name="Liao X.Y."/>
            <person name="Jiang Y.T."/>
            <person name="Yu X."/>
            <person name="Hao Y."/>
            <person name="Huang J."/>
            <person name="Zhao X.W."/>
            <person name="Ke S."/>
            <person name="Chen Y.Y."/>
            <person name="Wu W.L."/>
            <person name="Hsu J.L."/>
            <person name="Lin Y.F."/>
            <person name="Huang M.D."/>
            <person name="Li C.Y."/>
            <person name="Huang L."/>
            <person name="Wang Z.W."/>
            <person name="Zhao X."/>
            <person name="Zhong W.Y."/>
            <person name="Peng D.H."/>
            <person name="Ahmad S."/>
            <person name="Lan S."/>
            <person name="Zhang J.S."/>
            <person name="Tsai W.C."/>
            <person name="Van de Peer Y."/>
            <person name="Liu Z.J."/>
        </authorList>
    </citation>
    <scope>NUCLEOTIDE SEQUENCE</scope>
    <source>
        <strain evidence="1">CP</strain>
    </source>
</reference>
<keyword evidence="2" id="KW-1185">Reference proteome</keyword>
<organism evidence="1 2">
    <name type="scientific">Acorus calamus</name>
    <name type="common">Sweet flag</name>
    <dbReference type="NCBI Taxonomy" id="4465"/>
    <lineage>
        <taxon>Eukaryota</taxon>
        <taxon>Viridiplantae</taxon>
        <taxon>Streptophyta</taxon>
        <taxon>Embryophyta</taxon>
        <taxon>Tracheophyta</taxon>
        <taxon>Spermatophyta</taxon>
        <taxon>Magnoliopsida</taxon>
        <taxon>Liliopsida</taxon>
        <taxon>Acoraceae</taxon>
        <taxon>Acorus</taxon>
    </lineage>
</organism>
<comment type="caution">
    <text evidence="1">The sequence shown here is derived from an EMBL/GenBank/DDBJ whole genome shotgun (WGS) entry which is preliminary data.</text>
</comment>
<dbReference type="Proteomes" id="UP001180020">
    <property type="component" value="Unassembled WGS sequence"/>
</dbReference>
<protein>
    <submittedName>
        <fullName evidence="1">Uncharacterized protein</fullName>
    </submittedName>
</protein>
<evidence type="ECO:0000313" key="2">
    <source>
        <dbReference type="Proteomes" id="UP001180020"/>
    </source>
</evidence>
<name>A0AAV9CUY3_ACOCL</name>
<accession>A0AAV9CUY3</accession>